<dbReference type="InterPro" id="IPR006680">
    <property type="entry name" value="Amidohydro-rel"/>
</dbReference>
<protein>
    <submittedName>
        <fullName evidence="3">Amidohydrolase family protein</fullName>
    </submittedName>
</protein>
<dbReference type="InterPro" id="IPR032466">
    <property type="entry name" value="Metal_Hydrolase"/>
</dbReference>
<sequence>MIIDVHGHAGPWFFSTEVGSVELNLALMDRYGIDRQIVSASEAVTYDMVSGNSWLAEVLETQPRLLGYVVVNPNDLAAAARELEKYRATGRFVGVKVHTTYPGQPLMSAAVRDALGLAAEAGLPVLVHTWDETVLGLVDVLERYPDLRVIAGHMGGPAWRTAVEAARRSDRLYLEPCCSITDRGRFRYALDRVPLAQMLFGTDSTLVDPAVAMGVVLEADLTDDEYDHVMGRNAAGLFGLEAETDPTA</sequence>
<organism evidence="3 4">
    <name type="scientific">Amycolatopsis carbonis</name>
    <dbReference type="NCBI Taxonomy" id="715471"/>
    <lineage>
        <taxon>Bacteria</taxon>
        <taxon>Bacillati</taxon>
        <taxon>Actinomycetota</taxon>
        <taxon>Actinomycetes</taxon>
        <taxon>Pseudonocardiales</taxon>
        <taxon>Pseudonocardiaceae</taxon>
        <taxon>Amycolatopsis</taxon>
    </lineage>
</organism>
<dbReference type="PANTHER" id="PTHR21240:SF28">
    <property type="entry name" value="ISO-OROTATE DECARBOXYLASE (EUROFUNG)"/>
    <property type="match status" value="1"/>
</dbReference>
<name>A0A9Y2MVQ2_9PSEU</name>
<evidence type="ECO:0000313" key="3">
    <source>
        <dbReference type="EMBL" id="WIX77139.1"/>
    </source>
</evidence>
<feature type="domain" description="Amidohydrolase-related" evidence="2">
    <location>
        <begin position="3"/>
        <end position="240"/>
    </location>
</feature>
<evidence type="ECO:0000256" key="1">
    <source>
        <dbReference type="ARBA" id="ARBA00023239"/>
    </source>
</evidence>
<evidence type="ECO:0000259" key="2">
    <source>
        <dbReference type="Pfam" id="PF04909"/>
    </source>
</evidence>
<dbReference type="GO" id="GO:0005737">
    <property type="term" value="C:cytoplasm"/>
    <property type="evidence" value="ECO:0007669"/>
    <property type="project" value="TreeGrafter"/>
</dbReference>
<reference evidence="3 4" key="1">
    <citation type="submission" date="2023-06" db="EMBL/GenBank/DDBJ databases">
        <authorList>
            <person name="Oyuntsetseg B."/>
            <person name="Kim S.B."/>
        </authorList>
    </citation>
    <scope>NUCLEOTIDE SEQUENCE [LARGE SCALE GENOMIC DNA]</scope>
    <source>
        <strain evidence="3 4">2-15</strain>
    </source>
</reference>
<dbReference type="EMBL" id="CP127294">
    <property type="protein sequence ID" value="WIX77139.1"/>
    <property type="molecule type" value="Genomic_DNA"/>
</dbReference>
<keyword evidence="4" id="KW-1185">Reference proteome</keyword>
<dbReference type="GO" id="GO:0016787">
    <property type="term" value="F:hydrolase activity"/>
    <property type="evidence" value="ECO:0007669"/>
    <property type="project" value="InterPro"/>
</dbReference>
<dbReference type="SUPFAM" id="SSF51556">
    <property type="entry name" value="Metallo-dependent hydrolases"/>
    <property type="match status" value="1"/>
</dbReference>
<dbReference type="GO" id="GO:0019748">
    <property type="term" value="P:secondary metabolic process"/>
    <property type="evidence" value="ECO:0007669"/>
    <property type="project" value="TreeGrafter"/>
</dbReference>
<dbReference type="InterPro" id="IPR032465">
    <property type="entry name" value="ACMSD"/>
</dbReference>
<dbReference type="RefSeq" id="WP_285967881.1">
    <property type="nucleotide sequence ID" value="NZ_CP127294.1"/>
</dbReference>
<proteinExistence type="predicted"/>
<keyword evidence="1" id="KW-0456">Lyase</keyword>
<accession>A0A9Y2MVQ2</accession>
<evidence type="ECO:0000313" key="4">
    <source>
        <dbReference type="Proteomes" id="UP001236014"/>
    </source>
</evidence>
<gene>
    <name evidence="3" type="ORF">QRX50_37915</name>
</gene>
<dbReference type="GO" id="GO:0016831">
    <property type="term" value="F:carboxy-lyase activity"/>
    <property type="evidence" value="ECO:0007669"/>
    <property type="project" value="InterPro"/>
</dbReference>
<dbReference type="Pfam" id="PF04909">
    <property type="entry name" value="Amidohydro_2"/>
    <property type="match status" value="1"/>
</dbReference>
<dbReference type="AlphaFoldDB" id="A0A9Y2MVQ2"/>
<dbReference type="Gene3D" id="3.20.20.140">
    <property type="entry name" value="Metal-dependent hydrolases"/>
    <property type="match status" value="1"/>
</dbReference>
<dbReference type="Proteomes" id="UP001236014">
    <property type="component" value="Chromosome"/>
</dbReference>
<dbReference type="PANTHER" id="PTHR21240">
    <property type="entry name" value="2-AMINO-3-CARBOXYLMUCONATE-6-SEMIALDEHYDE DECARBOXYLASE"/>
    <property type="match status" value="1"/>
</dbReference>
<dbReference type="KEGG" id="acab:QRX50_37915"/>